<evidence type="ECO:0000313" key="6">
    <source>
        <dbReference type="EMBL" id="ORY31357.1"/>
    </source>
</evidence>
<evidence type="ECO:0000256" key="1">
    <source>
        <dbReference type="ARBA" id="ARBA00004496"/>
    </source>
</evidence>
<feature type="coiled-coil region" evidence="3">
    <location>
        <begin position="206"/>
        <end position="764"/>
    </location>
</feature>
<dbReference type="GO" id="GO:0005737">
    <property type="term" value="C:cytoplasm"/>
    <property type="evidence" value="ECO:0007669"/>
    <property type="project" value="UniProtKB-SubCell"/>
</dbReference>
<keyword evidence="7" id="KW-1185">Reference proteome</keyword>
<evidence type="ECO:0000313" key="7">
    <source>
        <dbReference type="Proteomes" id="UP000193986"/>
    </source>
</evidence>
<name>A0A1Y2BA69_9TREE</name>
<dbReference type="PANTHER" id="PTHR43941">
    <property type="entry name" value="STRUCTURAL MAINTENANCE OF CHROMOSOMES PROTEIN 2"/>
    <property type="match status" value="1"/>
</dbReference>
<sequence>MAASSALTGLMQSPSSNDSTILVNGKTLPDITLGSLGSSFRSEDEELRQQGEQGALGRIGSSRAPNMANLNSPETSNSTTLATPSPPHAPASALLGLSPPTTIRKSSSHSAIPESQAPRRSRIMRKMTSSSVSSSSDVDGALAARYGGGTDDESDGPLSSLSLNVSPGKRPNGLGSSRTSYYAGPSRRAGRHSVAADVSSTGPLTLRDQEQQLNAAKKDIFNLQLENHFLKERLANMAPDHIEAALKENVRLKLEILNLSKEMKRLKKLLLQQDKDLAEAQREREGGRGVKARDGDLKELEQMYKAEKDRRKAVEKDLQRLQEERGDDGAADEDTEKLRAQLEDTEASENVWRQRAEELEEELDNAKAMSDDQKEEIARLQDATDRAEEELERLKTGLGDSVGLGRGREARMIAKLEQEKTLLQEEIDALRQGSLPNATNALEDRINELRDKLAAAQLDVDRRDQEIEQLNEELDIKVRDYDREIQQVEAEWRDEVLEARAQVDELKDALEAKDQEYKELREALLEREEDILIATERVAELEANQNETHDRLEDTLKSIERDNAEKDADLVGANREIETMGQQIYELEEAAEELRVREQQLANELRTADEQFESTKTHYENLVAALKEARAKTQTERDDALADVKALDERRKADKESARKILEDEKERNRRALADKDQVVTRLQTELEAARDRVSMRDRDVASLQNALRNLEADRQKLGDEHTSDRFSLELELERVKRDLAGCEDELAKARDDVEDREEALRKRDLEMSQLLDKQRDLEARLSSERQGRLNMSDKLDIANKHARQYEKDAVSLRERIEELEPLLTETQQERIHLQKQSEQQRQERSELLLRVFKDVNKFLGADDHATPANFAVFRDTLLARLRSINQVRSDFEKRIRETESSVDQRMGALKKQIEQKWRALDNFESSVKKLALTRMQWRSKFALKDGELEAAKSRNAELSQQLSIARAGSTTSDSASLRSLTERAQTAERRAQMARNQLEQLEAKLAELQAKSGQAENKWEARVKEYENRLRIAGEKIKTEKQGGKERARELEAQIRELETQVEQARKRNQRAEGIVATASHLLPTGSQ</sequence>
<dbReference type="Proteomes" id="UP000193986">
    <property type="component" value="Unassembled WGS sequence"/>
</dbReference>
<dbReference type="EMBL" id="MCFC01000015">
    <property type="protein sequence ID" value="ORY31357.1"/>
    <property type="molecule type" value="Genomic_DNA"/>
</dbReference>
<evidence type="ECO:0000259" key="5">
    <source>
        <dbReference type="Pfam" id="PF07989"/>
    </source>
</evidence>
<accession>A0A1Y2BA69</accession>
<feature type="compositionally biased region" description="Low complexity" evidence="4">
    <location>
        <begin position="90"/>
        <end position="101"/>
    </location>
</feature>
<evidence type="ECO:0000256" key="3">
    <source>
        <dbReference type="SAM" id="Coils"/>
    </source>
</evidence>
<dbReference type="InParanoid" id="A0A1Y2BA69"/>
<feature type="domain" description="Centrosomin N-terminal motif 1" evidence="5">
    <location>
        <begin position="205"/>
        <end position="277"/>
    </location>
</feature>
<feature type="compositionally biased region" description="Low complexity" evidence="4">
    <location>
        <begin position="129"/>
        <end position="139"/>
    </location>
</feature>
<proteinExistence type="predicted"/>
<comment type="subcellular location">
    <subcellularLocation>
        <location evidence="1">Cytoplasm</location>
    </subcellularLocation>
</comment>
<evidence type="ECO:0000256" key="2">
    <source>
        <dbReference type="ARBA" id="ARBA00022490"/>
    </source>
</evidence>
<dbReference type="SUPFAM" id="SSF57997">
    <property type="entry name" value="Tropomyosin"/>
    <property type="match status" value="1"/>
</dbReference>
<feature type="compositionally biased region" description="Polar residues" evidence="4">
    <location>
        <begin position="1"/>
        <end position="22"/>
    </location>
</feature>
<protein>
    <recommendedName>
        <fullName evidence="5">Centrosomin N-terminal motif 1 domain-containing protein</fullName>
    </recommendedName>
</protein>
<dbReference type="Pfam" id="PF07989">
    <property type="entry name" value="Cnn_1N"/>
    <property type="match status" value="1"/>
</dbReference>
<feature type="coiled-coil region" evidence="3">
    <location>
        <begin position="796"/>
        <end position="844"/>
    </location>
</feature>
<feature type="region of interest" description="Disordered" evidence="4">
    <location>
        <begin position="1"/>
        <end position="202"/>
    </location>
</feature>
<feature type="region of interest" description="Disordered" evidence="4">
    <location>
        <begin position="1065"/>
        <end position="1089"/>
    </location>
</feature>
<dbReference type="InterPro" id="IPR012943">
    <property type="entry name" value="Cnn_1N"/>
</dbReference>
<dbReference type="STRING" id="71784.A0A1Y2BA69"/>
<keyword evidence="2" id="KW-0963">Cytoplasm</keyword>
<evidence type="ECO:0000256" key="4">
    <source>
        <dbReference type="SAM" id="MobiDB-lite"/>
    </source>
</evidence>
<gene>
    <name evidence="6" type="ORF">BCR39DRAFT_89832</name>
</gene>
<organism evidence="6 7">
    <name type="scientific">Naematelia encephala</name>
    <dbReference type="NCBI Taxonomy" id="71784"/>
    <lineage>
        <taxon>Eukaryota</taxon>
        <taxon>Fungi</taxon>
        <taxon>Dikarya</taxon>
        <taxon>Basidiomycota</taxon>
        <taxon>Agaricomycotina</taxon>
        <taxon>Tremellomycetes</taxon>
        <taxon>Tremellales</taxon>
        <taxon>Naemateliaceae</taxon>
        <taxon>Naematelia</taxon>
    </lineage>
</organism>
<feature type="compositionally biased region" description="Polar residues" evidence="4">
    <location>
        <begin position="68"/>
        <end position="77"/>
    </location>
</feature>
<comment type="caution">
    <text evidence="6">The sequence shown here is derived from an EMBL/GenBank/DDBJ whole genome shotgun (WGS) entry which is preliminary data.</text>
</comment>
<keyword evidence="3" id="KW-0175">Coiled coil</keyword>
<dbReference type="GO" id="GO:0005815">
    <property type="term" value="C:microtubule organizing center"/>
    <property type="evidence" value="ECO:0007669"/>
    <property type="project" value="InterPro"/>
</dbReference>
<dbReference type="OrthoDB" id="10255000at2759"/>
<dbReference type="AlphaFoldDB" id="A0A1Y2BA69"/>
<reference evidence="6 7" key="1">
    <citation type="submission" date="2016-07" db="EMBL/GenBank/DDBJ databases">
        <title>Pervasive Adenine N6-methylation of Active Genes in Fungi.</title>
        <authorList>
            <consortium name="DOE Joint Genome Institute"/>
            <person name="Mondo S.J."/>
            <person name="Dannebaum R.O."/>
            <person name="Kuo R.C."/>
            <person name="Labutti K."/>
            <person name="Haridas S."/>
            <person name="Kuo A."/>
            <person name="Salamov A."/>
            <person name="Ahrendt S.R."/>
            <person name="Lipzen A."/>
            <person name="Sullivan W."/>
            <person name="Andreopoulos W.B."/>
            <person name="Clum A."/>
            <person name="Lindquist E."/>
            <person name="Daum C."/>
            <person name="Ramamoorthy G.K."/>
            <person name="Gryganskyi A."/>
            <person name="Culley D."/>
            <person name="Magnuson J.K."/>
            <person name="James T.Y."/>
            <person name="O'Malley M.A."/>
            <person name="Stajich J.E."/>
            <person name="Spatafora J.W."/>
            <person name="Visel A."/>
            <person name="Grigoriev I.V."/>
        </authorList>
    </citation>
    <scope>NUCLEOTIDE SEQUENCE [LARGE SCALE GENOMIC DNA]</scope>
    <source>
        <strain evidence="6 7">68-887.2</strain>
    </source>
</reference>